<dbReference type="PROSITE" id="PS50003">
    <property type="entry name" value="PH_DOMAIN"/>
    <property type="match status" value="1"/>
</dbReference>
<keyword evidence="1" id="KW-0433">Leucine-rich repeat</keyword>
<dbReference type="SUPFAM" id="SSF48065">
    <property type="entry name" value="DBL homology domain (DH-domain)"/>
    <property type="match status" value="1"/>
</dbReference>
<dbReference type="InterPro" id="IPR001849">
    <property type="entry name" value="PH_domain"/>
</dbReference>
<dbReference type="InterPro" id="IPR055251">
    <property type="entry name" value="SOS1_NGEF_PH"/>
</dbReference>
<feature type="region of interest" description="Disordered" evidence="4">
    <location>
        <begin position="197"/>
        <end position="217"/>
    </location>
</feature>
<evidence type="ECO:0000313" key="7">
    <source>
        <dbReference type="EMBL" id="VDL63433.1"/>
    </source>
</evidence>
<gene>
    <name evidence="7" type="ORF">HDID_LOCUS10488</name>
</gene>
<dbReference type="InterPro" id="IPR001611">
    <property type="entry name" value="Leu-rich_rpt"/>
</dbReference>
<dbReference type="PROSITE" id="PS50010">
    <property type="entry name" value="DH_2"/>
    <property type="match status" value="1"/>
</dbReference>
<dbReference type="InterPro" id="IPR050216">
    <property type="entry name" value="LRR_domain-containing"/>
</dbReference>
<dbReference type="PANTHER" id="PTHR48051:SF1">
    <property type="entry name" value="RAS SUPPRESSOR PROTEIN 1"/>
    <property type="match status" value="1"/>
</dbReference>
<feature type="region of interest" description="Disordered" evidence="4">
    <location>
        <begin position="618"/>
        <end position="655"/>
    </location>
</feature>
<dbReference type="SUPFAM" id="SSF52058">
    <property type="entry name" value="L domain-like"/>
    <property type="match status" value="2"/>
</dbReference>
<dbReference type="GO" id="GO:0005737">
    <property type="term" value="C:cytoplasm"/>
    <property type="evidence" value="ECO:0007669"/>
    <property type="project" value="TreeGrafter"/>
</dbReference>
<dbReference type="InterPro" id="IPR011993">
    <property type="entry name" value="PH-like_dom_sf"/>
</dbReference>
<dbReference type="SMART" id="SM00369">
    <property type="entry name" value="LRR_TYP"/>
    <property type="match status" value="11"/>
</dbReference>
<evidence type="ECO:0000256" key="3">
    <source>
        <dbReference type="SAM" id="Coils"/>
    </source>
</evidence>
<evidence type="ECO:0000259" key="6">
    <source>
        <dbReference type="PROSITE" id="PS50010"/>
    </source>
</evidence>
<feature type="domain" description="PH" evidence="5">
    <location>
        <begin position="725"/>
        <end position="907"/>
    </location>
</feature>
<dbReference type="PROSITE" id="PS51450">
    <property type="entry name" value="LRR"/>
    <property type="match status" value="6"/>
</dbReference>
<proteinExistence type="predicted"/>
<dbReference type="Gene3D" id="3.80.10.10">
    <property type="entry name" value="Ribonuclease Inhibitor"/>
    <property type="match status" value="2"/>
</dbReference>
<protein>
    <submittedName>
        <fullName evidence="9">DH domain-containing protein</fullName>
    </submittedName>
</protein>
<dbReference type="InterPro" id="IPR025875">
    <property type="entry name" value="Leu-rich_rpt_4"/>
</dbReference>
<dbReference type="OrthoDB" id="20529at2759"/>
<feature type="compositionally biased region" description="Low complexity" evidence="4">
    <location>
        <begin position="1017"/>
        <end position="1028"/>
    </location>
</feature>
<feature type="compositionally biased region" description="Polar residues" evidence="4">
    <location>
        <begin position="618"/>
        <end position="631"/>
    </location>
</feature>
<dbReference type="SUPFAM" id="SSF50729">
    <property type="entry name" value="PH domain-like"/>
    <property type="match status" value="1"/>
</dbReference>
<keyword evidence="2" id="KW-0677">Repeat</keyword>
<dbReference type="SMART" id="SM00233">
    <property type="entry name" value="PH"/>
    <property type="match status" value="1"/>
</dbReference>
<keyword evidence="3" id="KW-0175">Coiled coil</keyword>
<feature type="compositionally biased region" description="Polar residues" evidence="4">
    <location>
        <begin position="643"/>
        <end position="655"/>
    </location>
</feature>
<feature type="compositionally biased region" description="Polar residues" evidence="4">
    <location>
        <begin position="1005"/>
        <end position="1016"/>
    </location>
</feature>
<accession>A0A0R3SXK8</accession>
<dbReference type="Pfam" id="PF13855">
    <property type="entry name" value="LRR_8"/>
    <property type="match status" value="1"/>
</dbReference>
<feature type="coiled-coil region" evidence="3">
    <location>
        <begin position="333"/>
        <end position="364"/>
    </location>
</feature>
<feature type="compositionally biased region" description="Acidic residues" evidence="4">
    <location>
        <begin position="950"/>
        <end position="963"/>
    </location>
</feature>
<evidence type="ECO:0000313" key="9">
    <source>
        <dbReference type="WBParaSite" id="HDID_0001049001-mRNA-1"/>
    </source>
</evidence>
<organism evidence="9">
    <name type="scientific">Hymenolepis diminuta</name>
    <name type="common">Rat tapeworm</name>
    <dbReference type="NCBI Taxonomy" id="6216"/>
    <lineage>
        <taxon>Eukaryota</taxon>
        <taxon>Metazoa</taxon>
        <taxon>Spiralia</taxon>
        <taxon>Lophotrochozoa</taxon>
        <taxon>Platyhelminthes</taxon>
        <taxon>Cestoda</taxon>
        <taxon>Eucestoda</taxon>
        <taxon>Cyclophyllidea</taxon>
        <taxon>Hymenolepididae</taxon>
        <taxon>Hymenolepis</taxon>
    </lineage>
</organism>
<dbReference type="WBParaSite" id="HDID_0001049001-mRNA-1">
    <property type="protein sequence ID" value="HDID_0001049001-mRNA-1"/>
    <property type="gene ID" value="HDID_0001049001"/>
</dbReference>
<dbReference type="Gene3D" id="2.30.29.30">
    <property type="entry name" value="Pleckstrin-homology domain (PH domain)/Phosphotyrosine-binding domain (PTB)"/>
    <property type="match status" value="1"/>
</dbReference>
<evidence type="ECO:0000256" key="1">
    <source>
        <dbReference type="ARBA" id="ARBA00022614"/>
    </source>
</evidence>
<evidence type="ECO:0000256" key="4">
    <source>
        <dbReference type="SAM" id="MobiDB-lite"/>
    </source>
</evidence>
<dbReference type="SMART" id="SM00365">
    <property type="entry name" value="LRR_SD22"/>
    <property type="match status" value="5"/>
</dbReference>
<sequence>MHLTESGQEFSGTYYRWSLQPLLGVWQSLIESVSDYLPGHSGAPILLQGSFTSFSGTSDTSDETDSAVVMEDNSAGNNSSNGPEDPMEGLVTIQARAKEAQASGVILLDEIVELIARGENIRNEANGIANSVLSVDGDLVVVNSEAEKRMSCASLSSLLARMAFENPQYDSLNDGVPGGENDYECSDELNDFYGADEDESSLTTESDKLSLDLPPETNSSTPPLVYLLPEYADARITTLRKLEFLARTGLDKAVNQLDRLVQLYTEINEARQWISKGTNLNAPLTPERVTEMDPVLCEETIKQLNAFLESREANLVLKGNPGQFRKQFSDLLNSEMKVELSQMLRSVEEVENSLKMTIANLRQQISRNTYPIRPAHLVSHHSQPQTQQQNGFVNGATQQTMTNGVERDKEIPENPQITNQTSSSSETQIISGVTKLTNEKLYQRALHELVTTEANHIKFLEAATEAFSPNPGDPNLPSLPSFIRDNRALLVVNLPEQLAFHKNRFYPQLLACNGDPFLIKKWAESSWANLVDLYTTYCLNYERAAQYAAAFEKDRLHSQWITAYNQHLSSLEAEKILLNSEKHEEIDEKRIGIDLRKVANLNRANSCITFDNNQTPGRLTQYSNGNVSTTAEENEENLPPASRKNSQGSAPSLKSASLSRPVLSYSSRLLEPAQRFQRYHLLIERLRNYAPEGPQKDALCKAHQSMLDMCDTVNVLMRIRGLTDRPSRLGKLLLQDNFTIWCGETKSGKQQRYVFLFENVLLLTKLRQTNNSIVSTVLASFGGGGSSSNQSLPIVMSETISLPSANSVVSGQDPSATSMSGVTVNKSALDSPPESLPVIPADTLNQHPTYEIKMELKLTEVGLTPTIREDSRRFAVWTASRAQTYYFQSNNQQVRSQWVRAINDLLSAQLNRLRDNAHKQRKMVIHPLKSQSSMESQNQLLRADSHEVDDFEEQLNEEGDLAEQEQPSSNSSDLHEDTKKQFQFLTKSQSIDEDDRTLLQKPYPLNTNRNTSTSIEDNSNSTSLDLSSGPTSPQVSSFNTTEIFVSLFKPSIEKLNEVVATYLTNQSSLKALLGEISRSITESSNQIIPPVDLHQHIQKINTANTRLQAVEFNLLRIQDCHKIMASSGSSGGGGTKSVTQFLRGLDLSGVNFGSVGEHIAAQSSDGVARRSKNRAFVSAASAVFPCTQPLEKMARLEWLKLRNSQLTNSDLPSELKYLSRLEYLSLAKNKLTRLTSITDWPKVFPNLRVLNCRKNQLATADAIPTDLFSCPNLQVVDFSCNQLTQVPKGIENASGLLVLNLSDNQLTSVPLEIFTECTELMLLDLSDNCLTVLPAQLRRCSSLQQLILNNNPFQHYQPRTIIAIKNLEVLHMAGTQRRLDNIPKELDRLTKLADLDLSRNQLVGIPEPVFDLRALRKLDLSHNEISELTALTDNWPSLEYLNLSHNLLCSLPAGLTRLTKLRKLYLNDNQLTFSGLPSGMAKLNDLEVLNISNNRLENIPEGLCRCGRLKRLILSNNKLETLPDAIHFLIENLEKFDVDNNPKLRFPPKPPALQKGAGLAFYNIDFSLDGQLQMMRGIKPEPSVDVKKGKVSSVVNLFIVLFDRYIQALFHSLSTYLKAPENS</sequence>
<reference evidence="7 8" key="2">
    <citation type="submission" date="2018-11" db="EMBL/GenBank/DDBJ databases">
        <authorList>
            <consortium name="Pathogen Informatics"/>
        </authorList>
    </citation>
    <scope>NUCLEOTIDE SEQUENCE [LARGE SCALE GENOMIC DNA]</scope>
</reference>
<evidence type="ECO:0000259" key="5">
    <source>
        <dbReference type="PROSITE" id="PS50003"/>
    </source>
</evidence>
<dbReference type="InterPro" id="IPR003591">
    <property type="entry name" value="Leu-rich_rpt_typical-subtyp"/>
</dbReference>
<dbReference type="InterPro" id="IPR032675">
    <property type="entry name" value="LRR_dom_sf"/>
</dbReference>
<evidence type="ECO:0000313" key="8">
    <source>
        <dbReference type="Proteomes" id="UP000274504"/>
    </source>
</evidence>
<dbReference type="InterPro" id="IPR000219">
    <property type="entry name" value="DH_dom"/>
</dbReference>
<dbReference type="Pfam" id="PF22697">
    <property type="entry name" value="SOS1_NGEF_PH"/>
    <property type="match status" value="2"/>
</dbReference>
<evidence type="ECO:0000256" key="2">
    <source>
        <dbReference type="ARBA" id="ARBA00022737"/>
    </source>
</evidence>
<dbReference type="Proteomes" id="UP000274504">
    <property type="component" value="Unassembled WGS sequence"/>
</dbReference>
<dbReference type="SMART" id="SM00364">
    <property type="entry name" value="LRR_BAC"/>
    <property type="match status" value="7"/>
</dbReference>
<dbReference type="EMBL" id="UYSG01011718">
    <property type="protein sequence ID" value="VDL63433.1"/>
    <property type="molecule type" value="Genomic_DNA"/>
</dbReference>
<dbReference type="SMART" id="SM00325">
    <property type="entry name" value="RhoGEF"/>
    <property type="match status" value="1"/>
</dbReference>
<feature type="domain" description="DH" evidence="6">
    <location>
        <begin position="441"/>
        <end position="716"/>
    </location>
</feature>
<name>A0A0R3SXK8_HYMDI</name>
<dbReference type="PANTHER" id="PTHR48051">
    <property type="match status" value="1"/>
</dbReference>
<dbReference type="Pfam" id="PF12799">
    <property type="entry name" value="LRR_4"/>
    <property type="match status" value="2"/>
</dbReference>
<reference evidence="9" key="1">
    <citation type="submission" date="2016-04" db="UniProtKB">
        <authorList>
            <consortium name="WormBaseParasite"/>
        </authorList>
    </citation>
    <scope>IDENTIFICATION</scope>
</reference>
<feature type="region of interest" description="Disordered" evidence="4">
    <location>
        <begin position="993"/>
        <end position="1035"/>
    </location>
</feature>
<dbReference type="GO" id="GO:0005085">
    <property type="term" value="F:guanyl-nucleotide exchange factor activity"/>
    <property type="evidence" value="ECO:0007669"/>
    <property type="project" value="InterPro"/>
</dbReference>
<feature type="region of interest" description="Disordered" evidence="4">
    <location>
        <begin position="950"/>
        <end position="977"/>
    </location>
</feature>
<dbReference type="Gene3D" id="1.20.900.10">
    <property type="entry name" value="Dbl homology (DH) domain"/>
    <property type="match status" value="1"/>
</dbReference>
<dbReference type="STRING" id="6216.A0A0R3SXK8"/>
<dbReference type="InterPro" id="IPR035899">
    <property type="entry name" value="DBL_dom_sf"/>
</dbReference>